<reference evidence="1" key="1">
    <citation type="submission" date="2015-01" db="EMBL/GenBank/DDBJ databases">
        <title>The Genome Sequence of Cryptococcus gattii CA1280.</title>
        <authorList>
            <consortium name="The Broad Institute Genomics Platform"/>
            <person name="Cuomo C."/>
            <person name="Litvintseva A."/>
            <person name="Chen Y."/>
            <person name="Heitman J."/>
            <person name="Sun S."/>
            <person name="Springer D."/>
            <person name="Dromer F."/>
            <person name="Young S."/>
            <person name="Zeng Q."/>
            <person name="Gargeya S."/>
            <person name="Abouelleil A."/>
            <person name="Alvarado L."/>
            <person name="Chapman S.B."/>
            <person name="Gainer-Dewar J."/>
            <person name="Goldberg J."/>
            <person name="Griggs A."/>
            <person name="Gujja S."/>
            <person name="Hansen M."/>
            <person name="Howarth C."/>
            <person name="Imamovic A."/>
            <person name="Larimer J."/>
            <person name="Murphy C."/>
            <person name="Naylor J."/>
            <person name="Pearson M."/>
            <person name="Priest M."/>
            <person name="Roberts A."/>
            <person name="Saif S."/>
            <person name="Shea T."/>
            <person name="Sykes S."/>
            <person name="Wortman J."/>
            <person name="Nusbaum C."/>
            <person name="Birren B."/>
        </authorList>
    </citation>
    <scope>NUCLEOTIDE SEQUENCE [LARGE SCALE GENOMIC DNA]</scope>
    <source>
        <strain evidence="1">CA1280</strain>
    </source>
</reference>
<name>A0A0D0VH80_CRYGA</name>
<dbReference type="OrthoDB" id="2020070at2759"/>
<sequence length="73" mass="8424">MLDKAIKDAGAPWIEGEIWGLDPQSSLVKAWVAEEDREVNVDIRQGLKNHVLGVRWYDDEEVEIGDTQMWSWV</sequence>
<protein>
    <submittedName>
        <fullName evidence="1">Uncharacterized protein</fullName>
    </submittedName>
</protein>
<dbReference type="EMBL" id="KN847986">
    <property type="protein sequence ID" value="KIR45904.1"/>
    <property type="molecule type" value="Genomic_DNA"/>
</dbReference>
<organism evidence="1">
    <name type="scientific">Cryptococcus bacillisporus CA1280</name>
    <dbReference type="NCBI Taxonomy" id="1296109"/>
    <lineage>
        <taxon>Eukaryota</taxon>
        <taxon>Fungi</taxon>
        <taxon>Dikarya</taxon>
        <taxon>Basidiomycota</taxon>
        <taxon>Agaricomycotina</taxon>
        <taxon>Tremellomycetes</taxon>
        <taxon>Tremellales</taxon>
        <taxon>Cryptococcaceae</taxon>
        <taxon>Cryptococcus</taxon>
        <taxon>Cryptococcus gattii species complex</taxon>
    </lineage>
</organism>
<evidence type="ECO:0000313" key="1">
    <source>
        <dbReference type="EMBL" id="KIR45904.1"/>
    </source>
</evidence>
<gene>
    <name evidence="1" type="ORF">I312_04874</name>
</gene>
<dbReference type="AlphaFoldDB" id="A0A0D0VH80"/>
<accession>A0A0D0VH80</accession>
<dbReference type="HOGENOM" id="CLU_2711551_0_0_1"/>
<proteinExistence type="predicted"/>